<evidence type="ECO:0000259" key="2">
    <source>
        <dbReference type="Pfam" id="PF00535"/>
    </source>
</evidence>
<organism evidence="4 5">
    <name type="scientific">Clostridium beijerinckii</name>
    <name type="common">Clostridium MP</name>
    <dbReference type="NCBI Taxonomy" id="1520"/>
    <lineage>
        <taxon>Bacteria</taxon>
        <taxon>Bacillati</taxon>
        <taxon>Bacillota</taxon>
        <taxon>Clostridia</taxon>
        <taxon>Eubacteriales</taxon>
        <taxon>Clostridiaceae</taxon>
        <taxon>Clostridium</taxon>
    </lineage>
</organism>
<dbReference type="SUPFAM" id="SSF53448">
    <property type="entry name" value="Nucleotide-diphospho-sugar transferases"/>
    <property type="match status" value="1"/>
</dbReference>
<comment type="caution">
    <text evidence="4">The sequence shown here is derived from an EMBL/GenBank/DDBJ whole genome shotgun (WGS) entry which is preliminary data.</text>
</comment>
<evidence type="ECO:0000259" key="1">
    <source>
        <dbReference type="Pfam" id="PF00534"/>
    </source>
</evidence>
<gene>
    <name evidence="4" type="ORF">B0H41_004478</name>
</gene>
<dbReference type="SUPFAM" id="SSF53756">
    <property type="entry name" value="UDP-Glycosyltransferase/glycogen phosphorylase"/>
    <property type="match status" value="1"/>
</dbReference>
<feature type="domain" description="Glycosyltransferase subfamily 4-like N-terminal" evidence="3">
    <location>
        <begin position="342"/>
        <end position="516"/>
    </location>
</feature>
<sequence length="727" mass="83933">MNKKVSIVICTYNRAAFLNRTLKSLSKLAYEDFEVIVINGPSTDYTIDILEKYKNSIKIANNDKANLSISRNMGIALSSADIVAFIDDDAIPDKYWLNDIVSLYTDETVGGVGGKVYGPGDNHFQFENGYVDIWGYADGRNYGPDYNDPNGNKFNMMLGTNATFLRKALIEIGGFDEYYDYYHDESDTCVRIIQAGYKIFNHERAYIHHEYAKSYIRESTFDGCRLNWYPIVKNKAYFAIKNSINKANNEERKAKVLGIKKEHLDLYKTWLKEKKITKEEYNKFVSLCETGFEKGYNDGYNNERLLNFNLDNNTEFKKYDNKLNDKVISICLLCKDDIISSIGGVAKYTYEIAKGLVKKGHIVHVITGGNDKEEWISTWGQEGINFHKVSNLENDINLPEMNSYPLSYDKLKYSYAVYKKIREINEKYSIDIVESPLWDFEGCVSTKMLKGILPVIVRLQTPLLKVAETQNWKITDDLELFAEFEKEMILNAAGIISISDNITHTISELYDIDFNKLNNSKVYLGVDEPTISNNRRNDEKIRILFVGRLERRKGIHTIFEAIPKIIQKYPNLEFRFVGNDEVMDQILGTTFRKYFNKKYGNTNWAKNVIFLGQISNEEKEQEFVNCDIFIAPSLYESFGIILIEAMSAKKPVIGCRIGGMQEIIKDNYNGFLIDVEDSKQLVDRLEALINDQSIRLEFGENGYRRFEELFSNNSMIDETLKVYMKYI</sequence>
<evidence type="ECO:0000313" key="5">
    <source>
        <dbReference type="Proteomes" id="UP001193748"/>
    </source>
</evidence>
<dbReference type="RefSeq" id="WP_173711678.1">
    <property type="nucleotide sequence ID" value="NZ_JABSWW010000001.1"/>
</dbReference>
<dbReference type="InterPro" id="IPR028098">
    <property type="entry name" value="Glyco_trans_4-like_N"/>
</dbReference>
<protein>
    <submittedName>
        <fullName evidence="4">Uncharacterized protein</fullName>
    </submittedName>
</protein>
<dbReference type="AlphaFoldDB" id="A0AAX0B6K2"/>
<dbReference type="GO" id="GO:0016757">
    <property type="term" value="F:glycosyltransferase activity"/>
    <property type="evidence" value="ECO:0007669"/>
    <property type="project" value="InterPro"/>
</dbReference>
<accession>A0AAX0B6K2</accession>
<dbReference type="PANTHER" id="PTHR12526">
    <property type="entry name" value="GLYCOSYLTRANSFERASE"/>
    <property type="match status" value="1"/>
</dbReference>
<dbReference type="InterPro" id="IPR001296">
    <property type="entry name" value="Glyco_trans_1"/>
</dbReference>
<proteinExistence type="predicted"/>
<feature type="domain" description="Glycosyl transferase family 1" evidence="1">
    <location>
        <begin position="533"/>
        <end position="704"/>
    </location>
</feature>
<dbReference type="CDD" id="cd00761">
    <property type="entry name" value="Glyco_tranf_GTA_type"/>
    <property type="match status" value="1"/>
</dbReference>
<name>A0AAX0B6K2_CLOBE</name>
<evidence type="ECO:0000313" key="4">
    <source>
        <dbReference type="EMBL" id="NRT90799.1"/>
    </source>
</evidence>
<dbReference type="Gene3D" id="3.90.550.10">
    <property type="entry name" value="Spore Coat Polysaccharide Biosynthesis Protein SpsA, Chain A"/>
    <property type="match status" value="1"/>
</dbReference>
<dbReference type="Pfam" id="PF00534">
    <property type="entry name" value="Glycos_transf_1"/>
    <property type="match status" value="1"/>
</dbReference>
<dbReference type="InterPro" id="IPR001173">
    <property type="entry name" value="Glyco_trans_2-like"/>
</dbReference>
<reference evidence="4" key="1">
    <citation type="submission" date="2020-05" db="EMBL/GenBank/DDBJ databases">
        <authorList>
            <person name="Brown S."/>
            <person name="Huntemann M."/>
            <person name="Clum A."/>
            <person name="Spunde A."/>
            <person name="Palaniappan K."/>
            <person name="Ritter S."/>
            <person name="Mikhailova N."/>
            <person name="Chen I.-M."/>
            <person name="Stamatis D."/>
            <person name="Reddy T."/>
            <person name="O'Malley R."/>
            <person name="Daum C."/>
            <person name="Shapiro N."/>
            <person name="Ivanova N."/>
            <person name="Kyrpides N."/>
            <person name="Woyke T."/>
        </authorList>
    </citation>
    <scope>NUCLEOTIDE SEQUENCE</scope>
    <source>
        <strain evidence="4">DJ080</strain>
    </source>
</reference>
<dbReference type="Gene3D" id="3.40.50.2000">
    <property type="entry name" value="Glycogen Phosphorylase B"/>
    <property type="match status" value="2"/>
</dbReference>
<feature type="domain" description="Glycosyltransferase 2-like" evidence="2">
    <location>
        <begin position="6"/>
        <end position="172"/>
    </location>
</feature>
<dbReference type="EMBL" id="JABSWW010000001">
    <property type="protein sequence ID" value="NRT90799.1"/>
    <property type="molecule type" value="Genomic_DNA"/>
</dbReference>
<reference evidence="4" key="2">
    <citation type="journal article" date="2022" name="Nat. Biotechnol.">
        <title>Carbon-negative production of acetone and isopropanol by gas fermentation at industrial pilot scale.</title>
        <authorList>
            <person name="Liew F.E."/>
            <person name="Nogle R."/>
            <person name="Abdalla T."/>
            <person name="Rasor B.J."/>
            <person name="Canter C."/>
            <person name="Jensen R.O."/>
            <person name="Wang L."/>
            <person name="Strutz J."/>
            <person name="Chirania P."/>
            <person name="De Tissera S."/>
            <person name="Mueller A.P."/>
            <person name="Ruan Z."/>
            <person name="Gao A."/>
            <person name="Tran L."/>
            <person name="Engle N.L."/>
            <person name="Bromley J.C."/>
            <person name="Daniell J."/>
            <person name="Conrado R."/>
            <person name="Tschaplinski T.J."/>
            <person name="Giannone R.J."/>
            <person name="Hettich R.L."/>
            <person name="Karim A.S."/>
            <person name="Simpson S.D."/>
            <person name="Brown S.D."/>
            <person name="Leang C."/>
            <person name="Jewett M.C."/>
            <person name="Kopke M."/>
        </authorList>
    </citation>
    <scope>NUCLEOTIDE SEQUENCE</scope>
    <source>
        <strain evidence="4">DJ080</strain>
    </source>
</reference>
<dbReference type="CDD" id="cd03801">
    <property type="entry name" value="GT4_PimA-like"/>
    <property type="match status" value="1"/>
</dbReference>
<dbReference type="Pfam" id="PF00535">
    <property type="entry name" value="Glycos_transf_2"/>
    <property type="match status" value="1"/>
</dbReference>
<evidence type="ECO:0000259" key="3">
    <source>
        <dbReference type="Pfam" id="PF13439"/>
    </source>
</evidence>
<dbReference type="InterPro" id="IPR029044">
    <property type="entry name" value="Nucleotide-diphossugar_trans"/>
</dbReference>
<dbReference type="Pfam" id="PF13439">
    <property type="entry name" value="Glyco_transf_4"/>
    <property type="match status" value="1"/>
</dbReference>
<dbReference type="Proteomes" id="UP001193748">
    <property type="component" value="Unassembled WGS sequence"/>
</dbReference>